<feature type="transmembrane region" description="Helical" evidence="1">
    <location>
        <begin position="76"/>
        <end position="96"/>
    </location>
</feature>
<evidence type="ECO:0000256" key="1">
    <source>
        <dbReference type="SAM" id="Phobius"/>
    </source>
</evidence>
<protein>
    <submittedName>
        <fullName evidence="2">Uncharacterized protein</fullName>
    </submittedName>
</protein>
<organism evidence="2 3">
    <name type="scientific">Butyricicoccus intestinisimiae</name>
    <dbReference type="NCBI Taxonomy" id="2841509"/>
    <lineage>
        <taxon>Bacteria</taxon>
        <taxon>Bacillati</taxon>
        <taxon>Bacillota</taxon>
        <taxon>Clostridia</taxon>
        <taxon>Eubacteriales</taxon>
        <taxon>Butyricicoccaceae</taxon>
        <taxon>Butyricicoccus</taxon>
    </lineage>
</organism>
<gene>
    <name evidence="2" type="ORF">KQI75_05390</name>
</gene>
<keyword evidence="1" id="KW-0812">Transmembrane</keyword>
<dbReference type="EMBL" id="JAHLQI010000002">
    <property type="protein sequence ID" value="MBU5490056.1"/>
    <property type="molecule type" value="Genomic_DNA"/>
</dbReference>
<keyword evidence="3" id="KW-1185">Reference proteome</keyword>
<sequence length="97" mass="10686">MSRQDKVLTDRKIFHAVGYVCMAAAVVLAVRFAQGNFALSRTAQGMIPIALQELAAVCLGEYTATRPDTDAWIGRTLKTVLVASVPSLIWAVFWFIR</sequence>
<name>A0ABS6EQU0_9FIRM</name>
<reference evidence="2 3" key="1">
    <citation type="submission" date="2021-06" db="EMBL/GenBank/DDBJ databases">
        <authorList>
            <person name="Sun Q."/>
            <person name="Li D."/>
        </authorList>
    </citation>
    <scope>NUCLEOTIDE SEQUENCE [LARGE SCALE GENOMIC DNA]</scope>
    <source>
        <strain evidence="2 3">MSJd-7</strain>
    </source>
</reference>
<evidence type="ECO:0000313" key="2">
    <source>
        <dbReference type="EMBL" id="MBU5490056.1"/>
    </source>
</evidence>
<evidence type="ECO:0000313" key="3">
    <source>
        <dbReference type="Proteomes" id="UP000783588"/>
    </source>
</evidence>
<proteinExistence type="predicted"/>
<comment type="caution">
    <text evidence="2">The sequence shown here is derived from an EMBL/GenBank/DDBJ whole genome shotgun (WGS) entry which is preliminary data.</text>
</comment>
<dbReference type="RefSeq" id="WP_216469703.1">
    <property type="nucleotide sequence ID" value="NZ_JAHLQI010000002.1"/>
</dbReference>
<keyword evidence="1" id="KW-1133">Transmembrane helix</keyword>
<dbReference type="Proteomes" id="UP000783588">
    <property type="component" value="Unassembled WGS sequence"/>
</dbReference>
<keyword evidence="1" id="KW-0472">Membrane</keyword>
<accession>A0ABS6EQU0</accession>
<feature type="transmembrane region" description="Helical" evidence="1">
    <location>
        <begin position="12"/>
        <end position="33"/>
    </location>
</feature>